<organism evidence="3 4">
    <name type="scientific">Sporocytophaga myxococcoides</name>
    <dbReference type="NCBI Taxonomy" id="153721"/>
    <lineage>
        <taxon>Bacteria</taxon>
        <taxon>Pseudomonadati</taxon>
        <taxon>Bacteroidota</taxon>
        <taxon>Cytophagia</taxon>
        <taxon>Cytophagales</taxon>
        <taxon>Cytophagaceae</taxon>
        <taxon>Sporocytophaga</taxon>
    </lineage>
</organism>
<dbReference type="CDD" id="cd03811">
    <property type="entry name" value="GT4_GT28_WabH-like"/>
    <property type="match status" value="1"/>
</dbReference>
<dbReference type="AlphaFoldDB" id="A0A098LCM2"/>
<keyword evidence="4" id="KW-1185">Reference proteome</keyword>
<comment type="caution">
    <text evidence="3">The sequence shown here is derived from an EMBL/GenBank/DDBJ whole genome shotgun (WGS) entry which is preliminary data.</text>
</comment>
<dbReference type="Gene3D" id="3.40.50.2000">
    <property type="entry name" value="Glycogen Phosphorylase B"/>
    <property type="match status" value="2"/>
</dbReference>
<reference evidence="3 4" key="1">
    <citation type="submission" date="2014-09" db="EMBL/GenBank/DDBJ databases">
        <title>Sporocytophaga myxococcoides PG-01 genome sequencing.</title>
        <authorList>
            <person name="Liu L."/>
            <person name="Gao P.J."/>
            <person name="Chen G.J."/>
            <person name="Wang L.S."/>
        </authorList>
    </citation>
    <scope>NUCLEOTIDE SEQUENCE [LARGE SCALE GENOMIC DNA]</scope>
    <source>
        <strain evidence="3 4">PG-01</strain>
    </source>
</reference>
<feature type="domain" description="Glycosyl transferase family 1" evidence="1">
    <location>
        <begin position="192"/>
        <end position="319"/>
    </location>
</feature>
<dbReference type="STRING" id="153721.MYP_1016"/>
<feature type="domain" description="Glycosyltransferase subfamily 4-like N-terminal" evidence="2">
    <location>
        <begin position="8"/>
        <end position="170"/>
    </location>
</feature>
<name>A0A098LCM2_9BACT</name>
<evidence type="ECO:0000259" key="2">
    <source>
        <dbReference type="Pfam" id="PF13439"/>
    </source>
</evidence>
<dbReference type="PANTHER" id="PTHR12526:SF630">
    <property type="entry name" value="GLYCOSYLTRANSFERASE"/>
    <property type="match status" value="1"/>
</dbReference>
<dbReference type="Pfam" id="PF00534">
    <property type="entry name" value="Glycos_transf_1"/>
    <property type="match status" value="1"/>
</dbReference>
<dbReference type="InterPro" id="IPR028098">
    <property type="entry name" value="Glyco_trans_4-like_N"/>
</dbReference>
<sequence>MVIPYLGFGGAQKVFYNLSKELKRNYNIIECGFNETDGYAYPSGNKLIYLNVYGANTFWGKLVNFIKRCHRLRRVKEKLQPIVTISHLEGADYINVLSGNTGKKILCVHGTKNHDEKIKGVLGFFRKKIFIPILYNRADKIVAVSAEIKRELCKDYKLDQNKIEVIYNWFNQAEINELTNEPLEDEHRSLFDRKCIILSGRFDIQKNFILFLKVVKEVSKDNNCRFIFLGDGTLRNQMIETSKELGLSYFSKWGANASYRDASVIFLGYQRNPFKFLKKANLFVLPSNWEGFPLALGEAMCCGLPVMSSNCPTGPSEMLDYLNGKGKIESPLYTSYGVLMPLLRNETSCISLWSKEITNVINNKELLSKYSEASRQRMQSYDKDKIIKQWEYLIKELSS</sequence>
<dbReference type="EMBL" id="BBLT01000002">
    <property type="protein sequence ID" value="GAL83788.1"/>
    <property type="molecule type" value="Genomic_DNA"/>
</dbReference>
<evidence type="ECO:0000313" key="3">
    <source>
        <dbReference type="EMBL" id="GAL83788.1"/>
    </source>
</evidence>
<evidence type="ECO:0000259" key="1">
    <source>
        <dbReference type="Pfam" id="PF00534"/>
    </source>
</evidence>
<evidence type="ECO:0008006" key="5">
    <source>
        <dbReference type="Google" id="ProtNLM"/>
    </source>
</evidence>
<dbReference type="PANTHER" id="PTHR12526">
    <property type="entry name" value="GLYCOSYLTRANSFERASE"/>
    <property type="match status" value="1"/>
</dbReference>
<evidence type="ECO:0000313" key="4">
    <source>
        <dbReference type="Proteomes" id="UP000030185"/>
    </source>
</evidence>
<accession>A0A098LCM2</accession>
<dbReference type="eggNOG" id="COG0438">
    <property type="taxonomic scope" value="Bacteria"/>
</dbReference>
<dbReference type="Pfam" id="PF13439">
    <property type="entry name" value="Glyco_transf_4"/>
    <property type="match status" value="1"/>
</dbReference>
<dbReference type="SUPFAM" id="SSF53756">
    <property type="entry name" value="UDP-Glycosyltransferase/glycogen phosphorylase"/>
    <property type="match status" value="1"/>
</dbReference>
<protein>
    <recommendedName>
        <fullName evidence="5">Glycosyltransferase</fullName>
    </recommendedName>
</protein>
<proteinExistence type="predicted"/>
<gene>
    <name evidence="3" type="ORF">MYP_1016</name>
</gene>
<dbReference type="Proteomes" id="UP000030185">
    <property type="component" value="Unassembled WGS sequence"/>
</dbReference>
<dbReference type="InterPro" id="IPR001296">
    <property type="entry name" value="Glyco_trans_1"/>
</dbReference>
<dbReference type="GO" id="GO:0016757">
    <property type="term" value="F:glycosyltransferase activity"/>
    <property type="evidence" value="ECO:0007669"/>
    <property type="project" value="UniProtKB-ARBA"/>
</dbReference>